<reference evidence="2" key="1">
    <citation type="journal article" date="2015" name="MBio">
        <title>Genome-Resolved Metagenomic Analysis Reveals Roles for Candidate Phyla and Other Microbial Community Members in Biogeochemical Transformations in Oil Reservoirs.</title>
        <authorList>
            <person name="Hu P."/>
            <person name="Tom L."/>
            <person name="Singh A."/>
            <person name="Thomas B.C."/>
            <person name="Baker B.J."/>
            <person name="Piceno Y.M."/>
            <person name="Andersen G.L."/>
            <person name="Banfield J.F."/>
        </authorList>
    </citation>
    <scope>NUCLEOTIDE SEQUENCE [LARGE SCALE GENOMIC DNA]</scope>
</reference>
<accession>A0A117M088</accession>
<dbReference type="AlphaFoldDB" id="A0A117M088"/>
<dbReference type="EMBL" id="LGGO01000056">
    <property type="protein sequence ID" value="KUK77201.1"/>
    <property type="molecule type" value="Genomic_DNA"/>
</dbReference>
<organism evidence="1 2">
    <name type="scientific">candidate division WS6 bacterium 34_10</name>
    <dbReference type="NCBI Taxonomy" id="1641389"/>
    <lineage>
        <taxon>Bacteria</taxon>
        <taxon>Candidatus Dojkabacteria</taxon>
    </lineage>
</organism>
<name>A0A117M088_9BACT</name>
<dbReference type="Proteomes" id="UP000053904">
    <property type="component" value="Unassembled WGS sequence"/>
</dbReference>
<comment type="caution">
    <text evidence="1">The sequence shown here is derived from an EMBL/GenBank/DDBJ whole genome shotgun (WGS) entry which is preliminary data.</text>
</comment>
<evidence type="ECO:0000313" key="1">
    <source>
        <dbReference type="EMBL" id="KUK77201.1"/>
    </source>
</evidence>
<evidence type="ECO:0000313" key="2">
    <source>
        <dbReference type="Proteomes" id="UP000053904"/>
    </source>
</evidence>
<protein>
    <submittedName>
        <fullName evidence="1">Uncharacterized protein</fullName>
    </submittedName>
</protein>
<gene>
    <name evidence="1" type="ORF">XD93_0482</name>
</gene>
<sequence length="108" mass="12675">MNSIIKKDSNETFFSLKEGSNYKIMMTYDREEVVEFEQFKRITQVLNDSDYKFVTINQRIVNKNTIIDISPTNDKTEKEKEIIRKNPQEVLVDDGKGNPIKVSEILKK</sequence>
<proteinExistence type="predicted"/>